<comment type="caution">
    <text evidence="1">The sequence shown here is derived from an EMBL/GenBank/DDBJ whole genome shotgun (WGS) entry which is preliminary data.</text>
</comment>
<dbReference type="Proteomes" id="UP001217325">
    <property type="component" value="Unassembled WGS sequence"/>
</dbReference>
<organism evidence="1 2">
    <name type="scientific">Rhodococcus qingshengii</name>
    <dbReference type="NCBI Taxonomy" id="334542"/>
    <lineage>
        <taxon>Bacteria</taxon>
        <taxon>Bacillati</taxon>
        <taxon>Actinomycetota</taxon>
        <taxon>Actinomycetes</taxon>
        <taxon>Mycobacteriales</taxon>
        <taxon>Nocardiaceae</taxon>
        <taxon>Rhodococcus</taxon>
        <taxon>Rhodococcus erythropolis group</taxon>
    </lineage>
</organism>
<dbReference type="EMBL" id="JARDXE010000017">
    <property type="protein sequence ID" value="MDE8648098.1"/>
    <property type="molecule type" value="Genomic_DNA"/>
</dbReference>
<sequence>MEDKKFEIVLRSNYGSAAERATGLGEFDRRAEAVIKLTEMAESMRQAGHNIVVQTDLSGTHIEHVEVAYVRRWVVEEFIPGSDDRDLELSVREIHAML</sequence>
<gene>
    <name evidence="1" type="ORF">PXH69_24330</name>
</gene>
<accession>A0AAW6LUK5</accession>
<name>A0AAW6LUK5_RHOSG</name>
<reference evidence="1" key="1">
    <citation type="submission" date="2023-02" db="EMBL/GenBank/DDBJ databases">
        <title>A novel hydrolase synthesized by Rhodococcus erythropolis HQ is responsible for the detoxification of Zearalenone.</title>
        <authorList>
            <person name="Hu J."/>
            <person name="Xu J."/>
        </authorList>
    </citation>
    <scope>NUCLEOTIDE SEQUENCE</scope>
    <source>
        <strain evidence="1">HQ</strain>
    </source>
</reference>
<proteinExistence type="predicted"/>
<dbReference type="AlphaFoldDB" id="A0AAW6LUK5"/>
<evidence type="ECO:0000313" key="1">
    <source>
        <dbReference type="EMBL" id="MDE8648098.1"/>
    </source>
</evidence>
<protein>
    <submittedName>
        <fullName evidence="1">Uncharacterized protein</fullName>
    </submittedName>
</protein>
<dbReference type="RefSeq" id="WP_275232335.1">
    <property type="nucleotide sequence ID" value="NZ_JARDXE010000017.1"/>
</dbReference>
<evidence type="ECO:0000313" key="2">
    <source>
        <dbReference type="Proteomes" id="UP001217325"/>
    </source>
</evidence>